<feature type="domain" description="DUF1330" evidence="1">
    <location>
        <begin position="2"/>
        <end position="95"/>
    </location>
</feature>
<organism evidence="2 3">
    <name type="scientific">SAR86 cluster bacterium</name>
    <dbReference type="NCBI Taxonomy" id="2030880"/>
    <lineage>
        <taxon>Bacteria</taxon>
        <taxon>Pseudomonadati</taxon>
        <taxon>Pseudomonadota</taxon>
        <taxon>Gammaproteobacteria</taxon>
        <taxon>SAR86 cluster</taxon>
    </lineage>
</organism>
<protein>
    <submittedName>
        <fullName evidence="2">DUF1330 domain-containing protein</fullName>
    </submittedName>
</protein>
<dbReference type="Pfam" id="PF07045">
    <property type="entry name" value="DUF1330"/>
    <property type="match status" value="1"/>
</dbReference>
<dbReference type="PANTHER" id="PTHR41521">
    <property type="match status" value="1"/>
</dbReference>
<dbReference type="PANTHER" id="PTHR41521:SF4">
    <property type="entry name" value="BLR0684 PROTEIN"/>
    <property type="match status" value="1"/>
</dbReference>
<dbReference type="SUPFAM" id="SSF54909">
    <property type="entry name" value="Dimeric alpha+beta barrel"/>
    <property type="match status" value="1"/>
</dbReference>
<proteinExistence type="predicted"/>
<evidence type="ECO:0000313" key="3">
    <source>
        <dbReference type="Proteomes" id="UP000705230"/>
    </source>
</evidence>
<evidence type="ECO:0000259" key="1">
    <source>
        <dbReference type="Pfam" id="PF07045"/>
    </source>
</evidence>
<dbReference type="Gene3D" id="3.30.70.100">
    <property type="match status" value="1"/>
</dbReference>
<dbReference type="Proteomes" id="UP000705230">
    <property type="component" value="Unassembled WGS sequence"/>
</dbReference>
<comment type="caution">
    <text evidence="2">The sequence shown here is derived from an EMBL/GenBank/DDBJ whole genome shotgun (WGS) entry which is preliminary data.</text>
</comment>
<dbReference type="AlphaFoldDB" id="A0A937M357"/>
<evidence type="ECO:0000313" key="2">
    <source>
        <dbReference type="EMBL" id="MBL6903794.1"/>
    </source>
</evidence>
<gene>
    <name evidence="2" type="ORF">ISR29_06295</name>
</gene>
<dbReference type="InterPro" id="IPR011008">
    <property type="entry name" value="Dimeric_a/b-barrel"/>
</dbReference>
<name>A0A937M357_9GAMM</name>
<reference evidence="2" key="1">
    <citation type="submission" date="2020-10" db="EMBL/GenBank/DDBJ databases">
        <title>Microbiome of the Black Sea water column analyzed by genome centric metagenomics.</title>
        <authorList>
            <person name="Cabello-Yeves P.J."/>
            <person name="Callieri C."/>
            <person name="Picazo A."/>
            <person name="Mehrshad M."/>
            <person name="Haro-Moreno J.M."/>
            <person name="Roda-Garcia J."/>
            <person name="Dzembekova N."/>
            <person name="Slabakova V."/>
            <person name="Slabakova N."/>
            <person name="Moncheva S."/>
            <person name="Rodriguez-Valera F."/>
        </authorList>
    </citation>
    <scope>NUCLEOTIDE SEQUENCE</scope>
    <source>
        <strain evidence="2">BS30m-G43</strain>
    </source>
</reference>
<dbReference type="InterPro" id="IPR010753">
    <property type="entry name" value="DUF1330"/>
</dbReference>
<dbReference type="EMBL" id="JADHSG010000017">
    <property type="protein sequence ID" value="MBL6903794.1"/>
    <property type="molecule type" value="Genomic_DNA"/>
</dbReference>
<sequence>MKGYWVARCHITNGDEYSKYAALAGPIIESFGGIFLVRGGNQLEVEGGIYERTVLVEFENIQTAEACYKSEVYQEALKNHVTNSAIRHVVLVEGV</sequence>
<accession>A0A937M357</accession>